<gene>
    <name evidence="2" type="ORF">PBRASI_LOCUS991</name>
</gene>
<accession>A0A9N8W073</accession>
<feature type="region of interest" description="Disordered" evidence="1">
    <location>
        <begin position="13"/>
        <end position="36"/>
    </location>
</feature>
<dbReference type="AlphaFoldDB" id="A0A9N8W073"/>
<keyword evidence="3" id="KW-1185">Reference proteome</keyword>
<evidence type="ECO:0000313" key="3">
    <source>
        <dbReference type="Proteomes" id="UP000789739"/>
    </source>
</evidence>
<dbReference type="OrthoDB" id="2417504at2759"/>
<dbReference type="Proteomes" id="UP000789739">
    <property type="component" value="Unassembled WGS sequence"/>
</dbReference>
<comment type="caution">
    <text evidence="2">The sequence shown here is derived from an EMBL/GenBank/DDBJ whole genome shotgun (WGS) entry which is preliminary data.</text>
</comment>
<evidence type="ECO:0000256" key="1">
    <source>
        <dbReference type="SAM" id="MobiDB-lite"/>
    </source>
</evidence>
<sequence length="180" mass="19753">MGFREEIFQAKVSNANGSENTNGSTIPPASTEVAAGPSTYLHDDRSLNGSFDDTSNSGGEFRPNLYRLIELRSDTSTAGTVDKAIIHPIDLGKLCNALAPESYQSVKDIRFEKLGTEPLDLVGCYGNRELILKLLLQSNCINQDKYDELVQSERDPDSVRTSTLLTTGLYLLLIKPHLGF</sequence>
<name>A0A9N8W073_9GLOM</name>
<reference evidence="2" key="1">
    <citation type="submission" date="2021-06" db="EMBL/GenBank/DDBJ databases">
        <authorList>
            <person name="Kallberg Y."/>
            <person name="Tangrot J."/>
            <person name="Rosling A."/>
        </authorList>
    </citation>
    <scope>NUCLEOTIDE SEQUENCE</scope>
    <source>
        <strain evidence="2">BR232B</strain>
    </source>
</reference>
<evidence type="ECO:0000313" key="2">
    <source>
        <dbReference type="EMBL" id="CAG8469339.1"/>
    </source>
</evidence>
<organism evidence="2 3">
    <name type="scientific">Paraglomus brasilianum</name>
    <dbReference type="NCBI Taxonomy" id="144538"/>
    <lineage>
        <taxon>Eukaryota</taxon>
        <taxon>Fungi</taxon>
        <taxon>Fungi incertae sedis</taxon>
        <taxon>Mucoromycota</taxon>
        <taxon>Glomeromycotina</taxon>
        <taxon>Glomeromycetes</taxon>
        <taxon>Paraglomerales</taxon>
        <taxon>Paraglomeraceae</taxon>
        <taxon>Paraglomus</taxon>
    </lineage>
</organism>
<feature type="compositionally biased region" description="Polar residues" evidence="1">
    <location>
        <begin position="13"/>
        <end position="28"/>
    </location>
</feature>
<protein>
    <submittedName>
        <fullName evidence="2">6448_t:CDS:1</fullName>
    </submittedName>
</protein>
<proteinExistence type="predicted"/>
<feature type="non-terminal residue" evidence="2">
    <location>
        <position position="180"/>
    </location>
</feature>
<dbReference type="EMBL" id="CAJVPI010000058">
    <property type="protein sequence ID" value="CAG8469339.1"/>
    <property type="molecule type" value="Genomic_DNA"/>
</dbReference>